<feature type="transmembrane region" description="Helical" evidence="1">
    <location>
        <begin position="35"/>
        <end position="53"/>
    </location>
</feature>
<feature type="transmembrane region" description="Helical" evidence="1">
    <location>
        <begin position="12"/>
        <end position="29"/>
    </location>
</feature>
<dbReference type="EMBL" id="FNIX01000002">
    <property type="protein sequence ID" value="SDO38180.1"/>
    <property type="molecule type" value="Genomic_DNA"/>
</dbReference>
<dbReference type="RefSeq" id="WP_090096363.1">
    <property type="nucleotide sequence ID" value="NZ_FNIX01000002.1"/>
</dbReference>
<evidence type="ECO:0000313" key="3">
    <source>
        <dbReference type="Proteomes" id="UP000199691"/>
    </source>
</evidence>
<keyword evidence="1" id="KW-0812">Transmembrane</keyword>
<name>A0A1H0J3Z4_9PSEU</name>
<reference evidence="3" key="1">
    <citation type="submission" date="2016-10" db="EMBL/GenBank/DDBJ databases">
        <authorList>
            <person name="Varghese N."/>
            <person name="Submissions S."/>
        </authorList>
    </citation>
    <scope>NUCLEOTIDE SEQUENCE [LARGE SCALE GENOMIC DNA]</scope>
    <source>
        <strain evidence="3">CGMCC 4.6609</strain>
    </source>
</reference>
<dbReference type="STRING" id="641025.SAMN05421507_102350"/>
<evidence type="ECO:0000256" key="1">
    <source>
        <dbReference type="SAM" id="Phobius"/>
    </source>
</evidence>
<gene>
    <name evidence="2" type="ORF">SAMN05421507_102350</name>
</gene>
<organism evidence="2 3">
    <name type="scientific">Lentzea jiangxiensis</name>
    <dbReference type="NCBI Taxonomy" id="641025"/>
    <lineage>
        <taxon>Bacteria</taxon>
        <taxon>Bacillati</taxon>
        <taxon>Actinomycetota</taxon>
        <taxon>Actinomycetes</taxon>
        <taxon>Pseudonocardiales</taxon>
        <taxon>Pseudonocardiaceae</taxon>
        <taxon>Lentzea</taxon>
    </lineage>
</organism>
<protein>
    <submittedName>
        <fullName evidence="2">Uncharacterized protein</fullName>
    </submittedName>
</protein>
<keyword evidence="1" id="KW-0472">Membrane</keyword>
<keyword evidence="3" id="KW-1185">Reference proteome</keyword>
<proteinExistence type="predicted"/>
<dbReference type="AlphaFoldDB" id="A0A1H0J3Z4"/>
<keyword evidence="1" id="KW-1133">Transmembrane helix</keyword>
<sequence length="64" mass="7186">MDRIKRGRRLPFLLQAAVFVVLVVLAVVFHDSARWLVSAAFSFLGVCIGTELVERRKRRSEAAG</sequence>
<dbReference type="Proteomes" id="UP000199691">
    <property type="component" value="Unassembled WGS sequence"/>
</dbReference>
<evidence type="ECO:0000313" key="2">
    <source>
        <dbReference type="EMBL" id="SDO38180.1"/>
    </source>
</evidence>
<accession>A0A1H0J3Z4</accession>